<keyword evidence="2" id="KW-1185">Reference proteome</keyword>
<evidence type="ECO:0000313" key="2">
    <source>
        <dbReference type="Proteomes" id="UP000887563"/>
    </source>
</evidence>
<dbReference type="WBParaSite" id="Minc3s11075g44604">
    <property type="protein sequence ID" value="Minc3s11075g44604"/>
    <property type="gene ID" value="Minc3s11075g44604"/>
</dbReference>
<reference evidence="3" key="1">
    <citation type="submission" date="2022-11" db="UniProtKB">
        <authorList>
            <consortium name="WormBaseParasite"/>
        </authorList>
    </citation>
    <scope>IDENTIFICATION</scope>
</reference>
<dbReference type="InterPro" id="IPR028282">
    <property type="entry name" value="WASH-7_central"/>
</dbReference>
<accession>A0A914P3C4</accession>
<evidence type="ECO:0000259" key="1">
    <source>
        <dbReference type="Pfam" id="PF14744"/>
    </source>
</evidence>
<feature type="domain" description="WASH complex subunit 7 central" evidence="1">
    <location>
        <begin position="1"/>
        <end position="61"/>
    </location>
</feature>
<sequence length="72" mass="8660">MRILAKHRYGLNLEDYQLPTRCVDQGLDLITLMSEERMSKFLEDYCYDLDEQFLLNAQVKANNWLLLEYNKL</sequence>
<protein>
    <submittedName>
        <fullName evidence="3">WASH complex subunit 7 central domain-containing protein</fullName>
    </submittedName>
</protein>
<dbReference type="Proteomes" id="UP000887563">
    <property type="component" value="Unplaced"/>
</dbReference>
<dbReference type="AlphaFoldDB" id="A0A914P3C4"/>
<evidence type="ECO:0000313" key="3">
    <source>
        <dbReference type="WBParaSite" id="Minc3s11075g44604"/>
    </source>
</evidence>
<name>A0A914P3C4_MELIC</name>
<proteinExistence type="predicted"/>
<dbReference type="Pfam" id="PF14744">
    <property type="entry name" value="WASH-7_mid"/>
    <property type="match status" value="1"/>
</dbReference>
<organism evidence="2 3">
    <name type="scientific">Meloidogyne incognita</name>
    <name type="common">Southern root-knot nematode worm</name>
    <name type="synonym">Oxyuris incognita</name>
    <dbReference type="NCBI Taxonomy" id="6306"/>
    <lineage>
        <taxon>Eukaryota</taxon>
        <taxon>Metazoa</taxon>
        <taxon>Ecdysozoa</taxon>
        <taxon>Nematoda</taxon>
        <taxon>Chromadorea</taxon>
        <taxon>Rhabditida</taxon>
        <taxon>Tylenchina</taxon>
        <taxon>Tylenchomorpha</taxon>
        <taxon>Tylenchoidea</taxon>
        <taxon>Meloidogynidae</taxon>
        <taxon>Meloidogyninae</taxon>
        <taxon>Meloidogyne</taxon>
        <taxon>Meloidogyne incognita group</taxon>
    </lineage>
</organism>